<dbReference type="GO" id="GO:0030288">
    <property type="term" value="C:outer membrane-bounded periplasmic space"/>
    <property type="evidence" value="ECO:0007669"/>
    <property type="project" value="UniProtKB-ARBA"/>
</dbReference>
<accession>A0A967C3X9</accession>
<dbReference type="GO" id="GO:0043190">
    <property type="term" value="C:ATP-binding cassette (ABC) transporter complex"/>
    <property type="evidence" value="ECO:0007669"/>
    <property type="project" value="InterPro"/>
</dbReference>
<dbReference type="InterPro" id="IPR030678">
    <property type="entry name" value="Peptide/Ni-bd"/>
</dbReference>
<comment type="caution">
    <text evidence="7">The sequence shown here is derived from an EMBL/GenBank/DDBJ whole genome shotgun (WGS) entry which is preliminary data.</text>
</comment>
<feature type="chain" id="PRO_5036868591" evidence="5">
    <location>
        <begin position="28"/>
        <end position="519"/>
    </location>
</feature>
<dbReference type="GO" id="GO:1904680">
    <property type="term" value="F:peptide transmembrane transporter activity"/>
    <property type="evidence" value="ECO:0007669"/>
    <property type="project" value="TreeGrafter"/>
</dbReference>
<keyword evidence="4 5" id="KW-0732">Signal</keyword>
<keyword evidence="8" id="KW-1185">Reference proteome</keyword>
<organism evidence="7 8">
    <name type="scientific">Pelagibius litoralis</name>
    <dbReference type="NCBI Taxonomy" id="374515"/>
    <lineage>
        <taxon>Bacteria</taxon>
        <taxon>Pseudomonadati</taxon>
        <taxon>Pseudomonadota</taxon>
        <taxon>Alphaproteobacteria</taxon>
        <taxon>Rhodospirillales</taxon>
        <taxon>Rhodovibrionaceae</taxon>
        <taxon>Pelagibius</taxon>
    </lineage>
</organism>
<protein>
    <submittedName>
        <fullName evidence="7">ABC transporter substrate-binding protein</fullName>
    </submittedName>
</protein>
<sequence length="519" mass="57282">MRVYTVPTIIGAASLALATMISSPGSAAELRTNINADPSMVDPITYSELISGDILMNIYEGFVGLDKDGNVVPALATGWKAHDDNLGFRFELRKGVKFHSGRDFTAKDVKYTFEQLLIPGNKGGLNSEYLDGIVGADAVKEGKTTTLEGVKAVDEHTLDVRFTSPDVLFPIYPFFFMDSGIVAEHGADWATKASAGTGPFKFVAWKRGQEVQLAAHKDYWDGSPKTEGVRFLVVPSGDTAVSMYEAGELDLVYADQGTIRRILKDDQFEGQRITAPAAQIRYLGMNQTQYEPFKDIRVRQAVCIAFDRDAMAKGLYGGAAFPLYGQVTPGVAGYNPDLKPIPYDPDTAKKLLAEAGYPGGKGLPPIKVTSTEPNKNDIAYFASQLKDVLGMPVEVEVVERGSHIKKMNAGEVAFFPWGWSAGYPDALYFLSQVWYGPSKYNRSRWQNDDFDKLIEESQKTADEKSRYALYNKAEQILLDDWGTCPTTVRMQVALKKPYVSGVNLIPFRFLPFNEVAVNR</sequence>
<name>A0A967C3X9_9PROT</name>
<dbReference type="InterPro" id="IPR039424">
    <property type="entry name" value="SBP_5"/>
</dbReference>
<reference evidence="7" key="1">
    <citation type="submission" date="2020-03" db="EMBL/GenBank/DDBJ databases">
        <title>Genome of Pelagibius litoralis DSM 21314T.</title>
        <authorList>
            <person name="Wang G."/>
        </authorList>
    </citation>
    <scope>NUCLEOTIDE SEQUENCE</scope>
    <source>
        <strain evidence="7">DSM 21314</strain>
    </source>
</reference>
<dbReference type="SUPFAM" id="SSF53850">
    <property type="entry name" value="Periplasmic binding protein-like II"/>
    <property type="match status" value="1"/>
</dbReference>
<evidence type="ECO:0000256" key="4">
    <source>
        <dbReference type="ARBA" id="ARBA00022729"/>
    </source>
</evidence>
<comment type="subcellular location">
    <subcellularLocation>
        <location evidence="1">Periplasm</location>
    </subcellularLocation>
</comment>
<evidence type="ECO:0000256" key="1">
    <source>
        <dbReference type="ARBA" id="ARBA00004418"/>
    </source>
</evidence>
<dbReference type="Gene3D" id="3.90.76.10">
    <property type="entry name" value="Dipeptide-binding Protein, Domain 1"/>
    <property type="match status" value="1"/>
</dbReference>
<dbReference type="Proteomes" id="UP000761264">
    <property type="component" value="Unassembled WGS sequence"/>
</dbReference>
<evidence type="ECO:0000256" key="5">
    <source>
        <dbReference type="SAM" id="SignalP"/>
    </source>
</evidence>
<dbReference type="GO" id="GO:0015833">
    <property type="term" value="P:peptide transport"/>
    <property type="evidence" value="ECO:0007669"/>
    <property type="project" value="TreeGrafter"/>
</dbReference>
<feature type="signal peptide" evidence="5">
    <location>
        <begin position="1"/>
        <end position="27"/>
    </location>
</feature>
<evidence type="ECO:0000313" key="7">
    <source>
        <dbReference type="EMBL" id="NIA67875.1"/>
    </source>
</evidence>
<evidence type="ECO:0000313" key="8">
    <source>
        <dbReference type="Proteomes" id="UP000761264"/>
    </source>
</evidence>
<feature type="domain" description="Solute-binding protein family 5" evidence="6">
    <location>
        <begin position="70"/>
        <end position="439"/>
    </location>
</feature>
<dbReference type="Gene3D" id="3.10.105.10">
    <property type="entry name" value="Dipeptide-binding Protein, Domain 3"/>
    <property type="match status" value="1"/>
</dbReference>
<evidence type="ECO:0000256" key="3">
    <source>
        <dbReference type="ARBA" id="ARBA00022448"/>
    </source>
</evidence>
<keyword evidence="3" id="KW-0813">Transport</keyword>
<gene>
    <name evidence="7" type="ORF">HBA54_04655</name>
</gene>
<dbReference type="CDD" id="cd00995">
    <property type="entry name" value="PBP2_NikA_DppA_OppA_like"/>
    <property type="match status" value="1"/>
</dbReference>
<comment type="similarity">
    <text evidence="2">Belongs to the bacterial solute-binding protein 5 family.</text>
</comment>
<dbReference type="PANTHER" id="PTHR30290">
    <property type="entry name" value="PERIPLASMIC BINDING COMPONENT OF ABC TRANSPORTER"/>
    <property type="match status" value="1"/>
</dbReference>
<proteinExistence type="inferred from homology"/>
<dbReference type="Gene3D" id="3.40.190.10">
    <property type="entry name" value="Periplasmic binding protein-like II"/>
    <property type="match status" value="1"/>
</dbReference>
<dbReference type="PANTHER" id="PTHR30290:SF10">
    <property type="entry name" value="PERIPLASMIC OLIGOPEPTIDE-BINDING PROTEIN-RELATED"/>
    <property type="match status" value="1"/>
</dbReference>
<dbReference type="RefSeq" id="WP_167221888.1">
    <property type="nucleotide sequence ID" value="NZ_JAAQPH010000003.1"/>
</dbReference>
<evidence type="ECO:0000259" key="6">
    <source>
        <dbReference type="Pfam" id="PF00496"/>
    </source>
</evidence>
<dbReference type="InterPro" id="IPR000914">
    <property type="entry name" value="SBP_5_dom"/>
</dbReference>
<dbReference type="EMBL" id="JAAQPH010000003">
    <property type="protein sequence ID" value="NIA67875.1"/>
    <property type="molecule type" value="Genomic_DNA"/>
</dbReference>
<evidence type="ECO:0000256" key="2">
    <source>
        <dbReference type="ARBA" id="ARBA00005695"/>
    </source>
</evidence>
<dbReference type="Pfam" id="PF00496">
    <property type="entry name" value="SBP_bac_5"/>
    <property type="match status" value="1"/>
</dbReference>
<dbReference type="AlphaFoldDB" id="A0A967C3X9"/>
<dbReference type="PIRSF" id="PIRSF002741">
    <property type="entry name" value="MppA"/>
    <property type="match status" value="1"/>
</dbReference>